<evidence type="ECO:0000256" key="4">
    <source>
        <dbReference type="ARBA" id="ARBA00022679"/>
    </source>
</evidence>
<evidence type="ECO:0000256" key="1">
    <source>
        <dbReference type="ARBA" id="ARBA00001933"/>
    </source>
</evidence>
<dbReference type="GO" id="GO:0030170">
    <property type="term" value="F:pyridoxal phosphate binding"/>
    <property type="evidence" value="ECO:0007669"/>
    <property type="project" value="InterPro"/>
</dbReference>
<gene>
    <name evidence="8" type="ORF">DK846_14135</name>
</gene>
<dbReference type="GeneID" id="97547747"/>
<dbReference type="InterPro" id="IPR015424">
    <property type="entry name" value="PyrdxlP-dep_Trfase"/>
</dbReference>
<comment type="pathway">
    <text evidence="6">Amino-acid biosynthesis.</text>
</comment>
<keyword evidence="4" id="KW-0808">Transferase</keyword>
<dbReference type="Gene3D" id="3.90.1150.10">
    <property type="entry name" value="Aspartate Aminotransferase, domain 1"/>
    <property type="match status" value="1"/>
</dbReference>
<dbReference type="Pfam" id="PF00202">
    <property type="entry name" value="Aminotran_3"/>
    <property type="match status" value="1"/>
</dbReference>
<evidence type="ECO:0000256" key="5">
    <source>
        <dbReference type="ARBA" id="ARBA00022898"/>
    </source>
</evidence>
<dbReference type="NCBIfam" id="TIGR00707">
    <property type="entry name" value="argD"/>
    <property type="match status" value="1"/>
</dbReference>
<evidence type="ECO:0000313" key="9">
    <source>
        <dbReference type="Proteomes" id="UP000245657"/>
    </source>
</evidence>
<keyword evidence="2" id="KW-0032">Aminotransferase</keyword>
<dbReference type="PIRSF" id="PIRSF000521">
    <property type="entry name" value="Transaminase_4ab_Lys_Orn"/>
    <property type="match status" value="1"/>
</dbReference>
<dbReference type="GO" id="GO:0008483">
    <property type="term" value="F:transaminase activity"/>
    <property type="evidence" value="ECO:0007669"/>
    <property type="project" value="UniProtKB-KW"/>
</dbReference>
<dbReference type="InterPro" id="IPR005814">
    <property type="entry name" value="Aminotrans_3"/>
</dbReference>
<dbReference type="FunFam" id="3.40.640.10:FF:000004">
    <property type="entry name" value="Acetylornithine aminotransferase"/>
    <property type="match status" value="1"/>
</dbReference>
<dbReference type="InterPro" id="IPR004636">
    <property type="entry name" value="AcOrn/SuccOrn_fam"/>
</dbReference>
<name>A0A2V2MSZ3_9EURY</name>
<dbReference type="Gene3D" id="3.40.640.10">
    <property type="entry name" value="Type I PLP-dependent aspartate aminotransferase-like (Major domain)"/>
    <property type="match status" value="1"/>
</dbReference>
<evidence type="ECO:0000313" key="8">
    <source>
        <dbReference type="EMBL" id="PWR70529.1"/>
    </source>
</evidence>
<evidence type="ECO:0000256" key="2">
    <source>
        <dbReference type="ARBA" id="ARBA00022576"/>
    </source>
</evidence>
<dbReference type="NCBIfam" id="NF002874">
    <property type="entry name" value="PRK03244.1"/>
    <property type="match status" value="1"/>
</dbReference>
<dbReference type="InterPro" id="IPR050103">
    <property type="entry name" value="Class-III_PLP-dep_AT"/>
</dbReference>
<dbReference type="OrthoDB" id="85346at2157"/>
<protein>
    <submittedName>
        <fullName evidence="8">Acetylornithine transaminase</fullName>
    </submittedName>
</protein>
<dbReference type="CDD" id="cd00610">
    <property type="entry name" value="OAT_like"/>
    <property type="match status" value="1"/>
</dbReference>
<dbReference type="PANTHER" id="PTHR11986">
    <property type="entry name" value="AMINOTRANSFERASE CLASS III"/>
    <property type="match status" value="1"/>
</dbReference>
<dbReference type="PANTHER" id="PTHR11986:SF79">
    <property type="entry name" value="ACETYLORNITHINE AMINOTRANSFERASE, MITOCHONDRIAL"/>
    <property type="match status" value="1"/>
</dbReference>
<comment type="similarity">
    <text evidence="7">Belongs to the class-III pyridoxal-phosphate-dependent aminotransferase family.</text>
</comment>
<dbReference type="InterPro" id="IPR015422">
    <property type="entry name" value="PyrdxlP-dep_Trfase_small"/>
</dbReference>
<evidence type="ECO:0000256" key="3">
    <source>
        <dbReference type="ARBA" id="ARBA00022605"/>
    </source>
</evidence>
<comment type="caution">
    <text evidence="8">The sequence shown here is derived from an EMBL/GenBank/DDBJ whole genome shotgun (WGS) entry which is preliminary data.</text>
</comment>
<reference evidence="8 9" key="1">
    <citation type="submission" date="2018-05" db="EMBL/GenBank/DDBJ databases">
        <title>Draft genome of Methanospirillum lacunae Ki8-1.</title>
        <authorList>
            <person name="Dueholm M.S."/>
            <person name="Nielsen P.H."/>
            <person name="Bakmann L.F."/>
            <person name="Otzen D.E."/>
        </authorList>
    </citation>
    <scope>NUCLEOTIDE SEQUENCE [LARGE SCALE GENOMIC DNA]</scope>
    <source>
        <strain evidence="8 9">Ki8-1</strain>
    </source>
</reference>
<evidence type="ECO:0000256" key="6">
    <source>
        <dbReference type="ARBA" id="ARBA00029440"/>
    </source>
</evidence>
<dbReference type="AlphaFoldDB" id="A0A2V2MSZ3"/>
<dbReference type="Proteomes" id="UP000245657">
    <property type="component" value="Unassembled WGS sequence"/>
</dbReference>
<dbReference type="RefSeq" id="WP_109969613.1">
    <property type="nucleotide sequence ID" value="NZ_CP176093.1"/>
</dbReference>
<evidence type="ECO:0000256" key="7">
    <source>
        <dbReference type="RuleBase" id="RU003560"/>
    </source>
</evidence>
<dbReference type="GO" id="GO:0006526">
    <property type="term" value="P:L-arginine biosynthetic process"/>
    <property type="evidence" value="ECO:0007669"/>
    <property type="project" value="UniProtKB-ARBA"/>
</dbReference>
<keyword evidence="5 7" id="KW-0663">Pyridoxal phosphate</keyword>
<dbReference type="GO" id="GO:0042802">
    <property type="term" value="F:identical protein binding"/>
    <property type="evidence" value="ECO:0007669"/>
    <property type="project" value="TreeGrafter"/>
</dbReference>
<dbReference type="InterPro" id="IPR015421">
    <property type="entry name" value="PyrdxlP-dep_Trfase_major"/>
</dbReference>
<keyword evidence="9" id="KW-1185">Reference proteome</keyword>
<keyword evidence="3" id="KW-0028">Amino-acid biosynthesis</keyword>
<sequence length="384" mass="40590">MNFESNYRELESQYIMPAFSREIMITKGSGCTVTDADGKQYLDLVAGIAVCSTGHCHPKVVKAIAEQAAELIHCSNLFYVPHQGALAKKLVEISGLPGNAKAFFSNSGAEAMEGALKLARIRTGRKEFIACEGGFHGRTMGSLACTHKPAIREPFMPLQPFTSFVPYGDVQALKGAITEETAAVILEPIQGEGGVIIPPPGYLKQVREICDAKGVLLIVDEVQSGMGRTGHWFAFQEEGIHPDIITMAKAMASGFPMGAIVAREGLEFGKSEHGSTFAGGPIACAAALASIDVIGKVLPEVAAKGERFRAALAHLNPRVKGLMIGITIGDHCADVQKECAVHGLLVNCAAHGNLRLVPPLTITNAEIDKATGIINAAVSKFASS</sequence>
<dbReference type="SUPFAM" id="SSF53383">
    <property type="entry name" value="PLP-dependent transferases"/>
    <property type="match status" value="1"/>
</dbReference>
<dbReference type="EMBL" id="QGMY01000011">
    <property type="protein sequence ID" value="PWR70529.1"/>
    <property type="molecule type" value="Genomic_DNA"/>
</dbReference>
<organism evidence="8 9">
    <name type="scientific">Methanospirillum lacunae</name>
    <dbReference type="NCBI Taxonomy" id="668570"/>
    <lineage>
        <taxon>Archaea</taxon>
        <taxon>Methanobacteriati</taxon>
        <taxon>Methanobacteriota</taxon>
        <taxon>Stenosarchaea group</taxon>
        <taxon>Methanomicrobia</taxon>
        <taxon>Methanomicrobiales</taxon>
        <taxon>Methanospirillaceae</taxon>
        <taxon>Methanospirillum</taxon>
    </lineage>
</organism>
<dbReference type="InterPro" id="IPR049704">
    <property type="entry name" value="Aminotrans_3_PPA_site"/>
</dbReference>
<accession>A0A2V2MSZ3</accession>
<comment type="cofactor">
    <cofactor evidence="1">
        <name>pyridoxal 5'-phosphate</name>
        <dbReference type="ChEBI" id="CHEBI:597326"/>
    </cofactor>
</comment>
<dbReference type="PROSITE" id="PS00600">
    <property type="entry name" value="AA_TRANSFER_CLASS_3"/>
    <property type="match status" value="1"/>
</dbReference>
<proteinExistence type="inferred from homology"/>